<name>A0A480AK10_9BURK</name>
<keyword evidence="3" id="KW-1185">Reference proteome</keyword>
<dbReference type="OrthoDB" id="9792137at2"/>
<dbReference type="PANTHER" id="PTHR30143:SF0">
    <property type="entry name" value="2-KETO-4-PENTENOATE HYDRATASE"/>
    <property type="match status" value="1"/>
</dbReference>
<evidence type="ECO:0008006" key="4">
    <source>
        <dbReference type="Google" id="ProtNLM"/>
    </source>
</evidence>
<evidence type="ECO:0000256" key="1">
    <source>
        <dbReference type="SAM" id="SignalP"/>
    </source>
</evidence>
<dbReference type="GO" id="GO:0008684">
    <property type="term" value="F:2-oxopent-4-enoate hydratase activity"/>
    <property type="evidence" value="ECO:0007669"/>
    <property type="project" value="TreeGrafter"/>
</dbReference>
<dbReference type="GO" id="GO:0005737">
    <property type="term" value="C:cytoplasm"/>
    <property type="evidence" value="ECO:0007669"/>
    <property type="project" value="TreeGrafter"/>
</dbReference>
<evidence type="ECO:0000313" key="2">
    <source>
        <dbReference type="EMBL" id="GCL61871.1"/>
    </source>
</evidence>
<dbReference type="PANTHER" id="PTHR30143">
    <property type="entry name" value="ACID HYDRATASE"/>
    <property type="match status" value="1"/>
</dbReference>
<comment type="caution">
    <text evidence="2">The sequence shown here is derived from an EMBL/GenBank/DDBJ whole genome shotgun (WGS) entry which is preliminary data.</text>
</comment>
<organism evidence="2 3">
    <name type="scientific">Pseudaquabacterium pictum</name>
    <dbReference type="NCBI Taxonomy" id="2315236"/>
    <lineage>
        <taxon>Bacteria</taxon>
        <taxon>Pseudomonadati</taxon>
        <taxon>Pseudomonadota</taxon>
        <taxon>Betaproteobacteria</taxon>
        <taxon>Burkholderiales</taxon>
        <taxon>Sphaerotilaceae</taxon>
        <taxon>Pseudaquabacterium</taxon>
    </lineage>
</organism>
<keyword evidence="1" id="KW-0732">Signal</keyword>
<dbReference type="InterPro" id="IPR036663">
    <property type="entry name" value="Fumarylacetoacetase_C_sf"/>
</dbReference>
<dbReference type="InterPro" id="IPR050772">
    <property type="entry name" value="Hydratase-Decarb/MhpD_sf"/>
</dbReference>
<gene>
    <name evidence="2" type="ORF">AQPW35_09520</name>
</gene>
<feature type="signal peptide" evidence="1">
    <location>
        <begin position="1"/>
        <end position="29"/>
    </location>
</feature>
<proteinExistence type="predicted"/>
<dbReference type="Gene3D" id="3.90.850.10">
    <property type="entry name" value="Fumarylacetoacetase-like, C-terminal domain"/>
    <property type="match status" value="1"/>
</dbReference>
<reference evidence="3" key="1">
    <citation type="submission" date="2019-03" db="EMBL/GenBank/DDBJ databases">
        <title>Aquabacterium pictum sp.nov., the first bacteriochlorophyll a-containing freshwater bacterium in the genus Aquabacterium of the class Betaproteobacteria.</title>
        <authorList>
            <person name="Hirose S."/>
            <person name="Tank M."/>
            <person name="Hara E."/>
            <person name="Tamaki H."/>
            <person name="Takaichi S."/>
            <person name="Haruta S."/>
            <person name="Hanada S."/>
        </authorList>
    </citation>
    <scope>NUCLEOTIDE SEQUENCE [LARGE SCALE GENOMIC DNA]</scope>
    <source>
        <strain evidence="3">W35</strain>
    </source>
</reference>
<protein>
    <recommendedName>
        <fullName evidence="4">Fumarylacetoacetate hydrolase</fullName>
    </recommendedName>
</protein>
<dbReference type="AlphaFoldDB" id="A0A480AK10"/>
<sequence>MTPRTSLRNPAASLCLAAAALLPLASAQAACMTDEQVGALYAAYQARTPAANPEGLSTADGECSRAKFQALLVKQLGAPVGYKAGLTNPAVQKRFNADAPVWGTLHKAMLLPADSTVEAGFGARALYEADLLVRVSSAAINQATTPLQVLAAIDQVIPFIELPDLVVQAPPKLNGAAIAAINVGARLGVVGTPVPVEATPAFSDRLRDMEVLLMADGAEVDRGKGSDVLEHPLNAVVWLAKDLAKQGLALKPGDLVSLGSFSKLMPPKPGMAVQVIYQGLPGTPMVAAQFK</sequence>
<feature type="chain" id="PRO_5019811868" description="Fumarylacetoacetate hydrolase" evidence="1">
    <location>
        <begin position="30"/>
        <end position="291"/>
    </location>
</feature>
<dbReference type="EMBL" id="BJCL01000002">
    <property type="protein sequence ID" value="GCL61871.1"/>
    <property type="molecule type" value="Genomic_DNA"/>
</dbReference>
<dbReference type="RefSeq" id="WP_137731636.1">
    <property type="nucleotide sequence ID" value="NZ_BJCL01000002.1"/>
</dbReference>
<dbReference type="SUPFAM" id="SSF56529">
    <property type="entry name" value="FAH"/>
    <property type="match status" value="1"/>
</dbReference>
<accession>A0A480AK10</accession>
<dbReference type="Proteomes" id="UP000301751">
    <property type="component" value="Unassembled WGS sequence"/>
</dbReference>
<evidence type="ECO:0000313" key="3">
    <source>
        <dbReference type="Proteomes" id="UP000301751"/>
    </source>
</evidence>